<sequence>MAEGAEGAASPEYVQKNLEESHNLDAVEVHVIKRKAEFASSVETPYIELWRIFSEYTSPSSRPTRLA</sequence>
<evidence type="ECO:0000313" key="1">
    <source>
        <dbReference type="EMBL" id="EDS45758.1"/>
    </source>
</evidence>
<evidence type="ECO:0000313" key="2">
    <source>
        <dbReference type="EnsemblMetazoa" id="CPIJ005753-PA"/>
    </source>
</evidence>
<dbReference type="EMBL" id="DS231910">
    <property type="protein sequence ID" value="EDS45758.1"/>
    <property type="molecule type" value="Genomic_DNA"/>
</dbReference>
<reference evidence="1" key="1">
    <citation type="submission" date="2007-03" db="EMBL/GenBank/DDBJ databases">
        <title>Annotation of Culex pipiens quinquefasciatus.</title>
        <authorList>
            <consortium name="The Broad Institute Genome Sequencing Platform"/>
            <person name="Atkinson P.W."/>
            <person name="Hemingway J."/>
            <person name="Christensen B.M."/>
            <person name="Higgs S."/>
            <person name="Kodira C."/>
            <person name="Hannick L."/>
            <person name="Megy K."/>
            <person name="O'Leary S."/>
            <person name="Pearson M."/>
            <person name="Haas B.J."/>
            <person name="Mauceli E."/>
            <person name="Wortman J.R."/>
            <person name="Lee N.H."/>
            <person name="Guigo R."/>
            <person name="Stanke M."/>
            <person name="Alvarado L."/>
            <person name="Amedeo P."/>
            <person name="Antoine C.H."/>
            <person name="Arensburger P."/>
            <person name="Bidwell S.L."/>
            <person name="Crawford M."/>
            <person name="Camaro F."/>
            <person name="Devon K."/>
            <person name="Engels R."/>
            <person name="Hammond M."/>
            <person name="Howarth C."/>
            <person name="Koehrsen M."/>
            <person name="Lawson D."/>
            <person name="Montgomery P."/>
            <person name="Nene V."/>
            <person name="Nusbaum C."/>
            <person name="Puiu D."/>
            <person name="Romero-Severson J."/>
            <person name="Severson D.W."/>
            <person name="Shumway M."/>
            <person name="Sisk P."/>
            <person name="Stolte C."/>
            <person name="Zeng Q."/>
            <person name="Eisenstadt E."/>
            <person name="Fraser-Liggett C."/>
            <person name="Strausberg R."/>
            <person name="Galagan J."/>
            <person name="Birren B."/>
            <person name="Collins F.H."/>
        </authorList>
    </citation>
    <scope>NUCLEOTIDE SEQUENCE [LARGE SCALE GENOMIC DNA]</scope>
    <source>
        <strain evidence="1">JHB</strain>
    </source>
</reference>
<dbReference type="KEGG" id="cqu:CpipJ_CPIJ005753"/>
<name>B0WEP2_CULQU</name>
<organism>
    <name type="scientific">Culex quinquefasciatus</name>
    <name type="common">Southern house mosquito</name>
    <name type="synonym">Culex pungens</name>
    <dbReference type="NCBI Taxonomy" id="7176"/>
    <lineage>
        <taxon>Eukaryota</taxon>
        <taxon>Metazoa</taxon>
        <taxon>Ecdysozoa</taxon>
        <taxon>Arthropoda</taxon>
        <taxon>Hexapoda</taxon>
        <taxon>Insecta</taxon>
        <taxon>Pterygota</taxon>
        <taxon>Neoptera</taxon>
        <taxon>Endopterygota</taxon>
        <taxon>Diptera</taxon>
        <taxon>Nematocera</taxon>
        <taxon>Culicoidea</taxon>
        <taxon>Culicidae</taxon>
        <taxon>Culicinae</taxon>
        <taxon>Culicini</taxon>
        <taxon>Culex</taxon>
        <taxon>Culex</taxon>
    </lineage>
</organism>
<dbReference type="HOGENOM" id="CLU_2814975_0_0_1"/>
<dbReference type="VEuPathDB" id="VectorBase:CPIJ005753"/>
<keyword evidence="3" id="KW-1185">Reference proteome</keyword>
<dbReference type="InParanoid" id="B0WEP2"/>
<dbReference type="EnsemblMetazoa" id="CPIJ005753-RA">
    <property type="protein sequence ID" value="CPIJ005753-PA"/>
    <property type="gene ID" value="CPIJ005753"/>
</dbReference>
<dbReference type="AlphaFoldDB" id="B0WEP2"/>
<proteinExistence type="predicted"/>
<protein>
    <submittedName>
        <fullName evidence="1 2">Uncharacterized protein</fullName>
    </submittedName>
</protein>
<gene>
    <name evidence="2" type="primary">6037247</name>
    <name evidence="1" type="ORF">CpipJ_CPIJ005753</name>
</gene>
<accession>B0WEP2</accession>
<evidence type="ECO:0000313" key="3">
    <source>
        <dbReference type="Proteomes" id="UP000002320"/>
    </source>
</evidence>
<dbReference type="Proteomes" id="UP000002320">
    <property type="component" value="Unassembled WGS sequence"/>
</dbReference>
<reference evidence="2" key="2">
    <citation type="submission" date="2021-02" db="UniProtKB">
        <authorList>
            <consortium name="EnsemblMetazoa"/>
        </authorList>
    </citation>
    <scope>IDENTIFICATION</scope>
    <source>
        <strain evidence="2">JHB</strain>
    </source>
</reference>